<evidence type="ECO:0000256" key="8">
    <source>
        <dbReference type="ARBA" id="ARBA00023170"/>
    </source>
</evidence>
<dbReference type="InterPro" id="IPR039426">
    <property type="entry name" value="TonB-dep_rcpt-like"/>
</dbReference>
<evidence type="ECO:0000256" key="1">
    <source>
        <dbReference type="ARBA" id="ARBA00004571"/>
    </source>
</evidence>
<evidence type="ECO:0000259" key="13">
    <source>
        <dbReference type="Pfam" id="PF00593"/>
    </source>
</evidence>
<keyword evidence="7 10" id="KW-0472">Membrane</keyword>
<keyword evidence="16" id="KW-1185">Reference proteome</keyword>
<keyword evidence="6 11" id="KW-0798">TonB box</keyword>
<protein>
    <recommendedName>
        <fullName evidence="17">Outer membrane receptor for ferrienterochelin and colicins</fullName>
    </recommendedName>
</protein>
<dbReference type="InterPro" id="IPR036942">
    <property type="entry name" value="Beta-barrel_TonB_sf"/>
</dbReference>
<dbReference type="InterPro" id="IPR012910">
    <property type="entry name" value="Plug_dom"/>
</dbReference>
<proteinExistence type="inferred from homology"/>
<keyword evidence="8" id="KW-0675">Receptor</keyword>
<keyword evidence="2 10" id="KW-0813">Transport</keyword>
<evidence type="ECO:0000256" key="2">
    <source>
        <dbReference type="ARBA" id="ARBA00022448"/>
    </source>
</evidence>
<dbReference type="SUPFAM" id="SSF56935">
    <property type="entry name" value="Porins"/>
    <property type="match status" value="1"/>
</dbReference>
<feature type="domain" description="TonB-dependent receptor-like beta-barrel" evidence="13">
    <location>
        <begin position="267"/>
        <end position="721"/>
    </location>
</feature>
<evidence type="ECO:0000256" key="4">
    <source>
        <dbReference type="ARBA" id="ARBA00022692"/>
    </source>
</evidence>
<keyword evidence="4 10" id="KW-0812">Transmembrane</keyword>
<dbReference type="InterPro" id="IPR037066">
    <property type="entry name" value="Plug_dom_sf"/>
</dbReference>
<dbReference type="PANTHER" id="PTHR30069:SF29">
    <property type="entry name" value="HEMOGLOBIN AND HEMOGLOBIN-HAPTOGLOBIN-BINDING PROTEIN 1-RELATED"/>
    <property type="match status" value="1"/>
</dbReference>
<keyword evidence="3 10" id="KW-1134">Transmembrane beta strand</keyword>
<evidence type="ECO:0008006" key="17">
    <source>
        <dbReference type="Google" id="ProtNLM"/>
    </source>
</evidence>
<evidence type="ECO:0000313" key="16">
    <source>
        <dbReference type="Proteomes" id="UP001500469"/>
    </source>
</evidence>
<keyword evidence="5 12" id="KW-0732">Signal</keyword>
<dbReference type="RefSeq" id="WP_343851321.1">
    <property type="nucleotide sequence ID" value="NZ_BAAAFI010000009.1"/>
</dbReference>
<comment type="subcellular location">
    <subcellularLocation>
        <location evidence="1 10">Cell outer membrane</location>
        <topology evidence="1 10">Multi-pass membrane protein</topology>
    </subcellularLocation>
</comment>
<organism evidence="15 16">
    <name type="scientific">Algoriphagus jejuensis</name>
    <dbReference type="NCBI Taxonomy" id="419934"/>
    <lineage>
        <taxon>Bacteria</taxon>
        <taxon>Pseudomonadati</taxon>
        <taxon>Bacteroidota</taxon>
        <taxon>Cytophagia</taxon>
        <taxon>Cytophagales</taxon>
        <taxon>Cyclobacteriaceae</taxon>
        <taxon>Algoriphagus</taxon>
    </lineage>
</organism>
<evidence type="ECO:0000256" key="6">
    <source>
        <dbReference type="ARBA" id="ARBA00023077"/>
    </source>
</evidence>
<keyword evidence="9 10" id="KW-0998">Cell outer membrane</keyword>
<evidence type="ECO:0000259" key="14">
    <source>
        <dbReference type="Pfam" id="PF07715"/>
    </source>
</evidence>
<dbReference type="Proteomes" id="UP001500469">
    <property type="component" value="Unassembled WGS sequence"/>
</dbReference>
<dbReference type="Pfam" id="PF07715">
    <property type="entry name" value="Plug"/>
    <property type="match status" value="1"/>
</dbReference>
<gene>
    <name evidence="15" type="ORF">GCM10009119_21470</name>
</gene>
<dbReference type="Pfam" id="PF00593">
    <property type="entry name" value="TonB_dep_Rec_b-barrel"/>
    <property type="match status" value="1"/>
</dbReference>
<evidence type="ECO:0000256" key="12">
    <source>
        <dbReference type="SAM" id="SignalP"/>
    </source>
</evidence>
<evidence type="ECO:0000256" key="3">
    <source>
        <dbReference type="ARBA" id="ARBA00022452"/>
    </source>
</evidence>
<dbReference type="PROSITE" id="PS52016">
    <property type="entry name" value="TONB_DEPENDENT_REC_3"/>
    <property type="match status" value="1"/>
</dbReference>
<evidence type="ECO:0000256" key="5">
    <source>
        <dbReference type="ARBA" id="ARBA00022729"/>
    </source>
</evidence>
<dbReference type="InterPro" id="IPR008969">
    <property type="entry name" value="CarboxyPept-like_regulatory"/>
</dbReference>
<dbReference type="SUPFAM" id="SSF49464">
    <property type="entry name" value="Carboxypeptidase regulatory domain-like"/>
    <property type="match status" value="1"/>
</dbReference>
<feature type="domain" description="TonB-dependent receptor plug" evidence="14">
    <location>
        <begin position="117"/>
        <end position="217"/>
    </location>
</feature>
<evidence type="ECO:0000313" key="15">
    <source>
        <dbReference type="EMBL" id="GAA0879179.1"/>
    </source>
</evidence>
<evidence type="ECO:0000256" key="11">
    <source>
        <dbReference type="RuleBase" id="RU003357"/>
    </source>
</evidence>
<evidence type="ECO:0000256" key="7">
    <source>
        <dbReference type="ARBA" id="ARBA00023136"/>
    </source>
</evidence>
<reference evidence="15 16" key="1">
    <citation type="journal article" date="2019" name="Int. J. Syst. Evol. Microbiol.">
        <title>The Global Catalogue of Microorganisms (GCM) 10K type strain sequencing project: providing services to taxonomists for standard genome sequencing and annotation.</title>
        <authorList>
            <consortium name="The Broad Institute Genomics Platform"/>
            <consortium name="The Broad Institute Genome Sequencing Center for Infectious Disease"/>
            <person name="Wu L."/>
            <person name="Ma J."/>
        </authorList>
    </citation>
    <scope>NUCLEOTIDE SEQUENCE [LARGE SCALE GENOMIC DNA]</scope>
    <source>
        <strain evidence="15 16">JCM 16112</strain>
    </source>
</reference>
<dbReference type="PANTHER" id="PTHR30069">
    <property type="entry name" value="TONB-DEPENDENT OUTER MEMBRANE RECEPTOR"/>
    <property type="match status" value="1"/>
</dbReference>
<dbReference type="InterPro" id="IPR000531">
    <property type="entry name" value="Beta-barrel_TonB"/>
</dbReference>
<name>A0ABN1N122_9BACT</name>
<comment type="similarity">
    <text evidence="10 11">Belongs to the TonB-dependent receptor family.</text>
</comment>
<evidence type="ECO:0000256" key="10">
    <source>
        <dbReference type="PROSITE-ProRule" id="PRU01360"/>
    </source>
</evidence>
<sequence>MLSCFFGYAFLFCFPLFAQEPTAIVVISSSSGEPIPHATIENVHDNNLGWVTDDAGKALLDITKAIQVRVSSVGFVSLERTLRPGETLTVRLQEDVFGLEGVVVTGAFTPTTSAQSLYKVTTIDAAIIEAKGAVNLADVLQTQLNMKIIQDDVLGSRVVMQGMSGPNVKILVDGVPMVNGSGGNFDLTQFNMNNVERVEIVEGPLSVQYGTNALAGTINIITKNYGANEQALSAGTYLESVGQYNVDLRGAKGWKNLSISAGGARNQFDGFSASGDRNEDWIPRTQYLADAKAKYQVGTFAFTAAYDQLWEKSVSHGEPTTAFNSKTNKLSSIATDLYFNTGRVNASLVASGTVGKKHYFNLLNGISHYSQGQRKYLQDVNDDIKWLSSLATEHDTTSFRTFTSRGTFVFGNNQLHQGVYATVGYEVSINSAEGGMINSESSAQVNDFGLFTALEFPLGKKFIAQPALRFVHSNKYDAQEIDFLDTELPILPSFNLKYNLSSNLDFRFSYGQGYRTPSVRELYYEFINSNHYIVGNPSLIPEIGKNFNLSSTWNTRFGRSVSASIRPSLFFSDISNKIELVRILDRETLPDDVPKTVPVARTYANIPNFRSLGFNIGMDLAMQNGVRLSPGLAVLSRSGSESEQQYYTSYEANLNASYLIKSLDLKLNAFYKYNGKISEFAKEEDGSIGILTLEPYNTFDLSASRFFASGKLFATVGAKNLFNVTDVALLGEGSKGLVSQTGREAYYPISWGTSLFLKINYSIY</sequence>
<evidence type="ECO:0000256" key="9">
    <source>
        <dbReference type="ARBA" id="ARBA00023237"/>
    </source>
</evidence>
<feature type="signal peptide" evidence="12">
    <location>
        <begin position="1"/>
        <end position="18"/>
    </location>
</feature>
<dbReference type="Gene3D" id="2.40.170.20">
    <property type="entry name" value="TonB-dependent receptor, beta-barrel domain"/>
    <property type="match status" value="1"/>
</dbReference>
<feature type="chain" id="PRO_5046686714" description="Outer membrane receptor for ferrienterochelin and colicins" evidence="12">
    <location>
        <begin position="19"/>
        <end position="764"/>
    </location>
</feature>
<accession>A0ABN1N122</accession>
<dbReference type="Gene3D" id="2.170.130.10">
    <property type="entry name" value="TonB-dependent receptor, plug domain"/>
    <property type="match status" value="1"/>
</dbReference>
<dbReference type="EMBL" id="BAAAFI010000009">
    <property type="protein sequence ID" value="GAA0879179.1"/>
    <property type="molecule type" value="Genomic_DNA"/>
</dbReference>
<comment type="caution">
    <text evidence="15">The sequence shown here is derived from an EMBL/GenBank/DDBJ whole genome shotgun (WGS) entry which is preliminary data.</text>
</comment>